<dbReference type="AlphaFoldDB" id="A0A2U8FU46"/>
<dbReference type="Proteomes" id="UP000244892">
    <property type="component" value="Chromosome"/>
</dbReference>
<dbReference type="KEGG" id="aon:DEH84_13795"/>
<dbReference type="InterPro" id="IPR014032">
    <property type="entry name" value="Peptidase_A24A_bac"/>
</dbReference>
<accession>A0A2U8FU46</accession>
<evidence type="ECO:0000256" key="6">
    <source>
        <dbReference type="ARBA" id="ARBA00022989"/>
    </source>
</evidence>
<keyword evidence="4" id="KW-0997">Cell inner membrane</keyword>
<dbReference type="PANTHER" id="PTHR30487">
    <property type="entry name" value="TYPE 4 PREPILIN-LIKE PROTEINS LEADER PEPTIDE-PROCESSING ENZYME"/>
    <property type="match status" value="1"/>
</dbReference>
<keyword evidence="9" id="KW-0511">Multifunctional enzyme</keyword>
<dbReference type="GO" id="GO:0004190">
    <property type="term" value="F:aspartic-type endopeptidase activity"/>
    <property type="evidence" value="ECO:0007669"/>
    <property type="project" value="UniProtKB-EC"/>
</dbReference>
<evidence type="ECO:0000313" key="13">
    <source>
        <dbReference type="EMBL" id="AWI54377.1"/>
    </source>
</evidence>
<organism evidence="13 14">
    <name type="scientific">Aquabacterium olei</name>
    <dbReference type="NCBI Taxonomy" id="1296669"/>
    <lineage>
        <taxon>Bacteria</taxon>
        <taxon>Pseudomonadati</taxon>
        <taxon>Pseudomonadota</taxon>
        <taxon>Betaproteobacteria</taxon>
        <taxon>Burkholderiales</taxon>
        <taxon>Aquabacterium</taxon>
    </lineage>
</organism>
<dbReference type="Pfam" id="PF06750">
    <property type="entry name" value="A24_N_bact"/>
    <property type="match status" value="1"/>
</dbReference>
<protein>
    <recommendedName>
        <fullName evidence="9">Prepilin leader peptidase/N-methyltransferase</fullName>
        <ecNumber evidence="9">2.1.1.-</ecNumber>
        <ecNumber evidence="9">3.4.23.43</ecNumber>
    </recommendedName>
</protein>
<feature type="transmembrane region" description="Helical" evidence="10">
    <location>
        <begin position="261"/>
        <end position="280"/>
    </location>
</feature>
<feature type="transmembrane region" description="Helical" evidence="10">
    <location>
        <begin position="186"/>
        <end position="204"/>
    </location>
</feature>
<feature type="transmembrane region" description="Helical" evidence="10">
    <location>
        <begin position="129"/>
        <end position="151"/>
    </location>
</feature>
<comment type="subcellular location">
    <subcellularLocation>
        <location evidence="1">Cell inner membrane</location>
        <topology evidence="1">Multi-pass membrane protein</topology>
    </subcellularLocation>
    <subcellularLocation>
        <location evidence="9">Cell membrane</location>
        <topology evidence="9">Multi-pass membrane protein</topology>
    </subcellularLocation>
</comment>
<evidence type="ECO:0000256" key="1">
    <source>
        <dbReference type="ARBA" id="ARBA00004429"/>
    </source>
</evidence>
<keyword evidence="9" id="KW-0645">Protease</keyword>
<feature type="transmembrane region" description="Helical" evidence="10">
    <location>
        <begin position="224"/>
        <end position="249"/>
    </location>
</feature>
<dbReference type="GO" id="GO:0005886">
    <property type="term" value="C:plasma membrane"/>
    <property type="evidence" value="ECO:0007669"/>
    <property type="project" value="UniProtKB-SubCell"/>
</dbReference>
<evidence type="ECO:0000259" key="11">
    <source>
        <dbReference type="Pfam" id="PF01478"/>
    </source>
</evidence>
<feature type="domain" description="Prepilin type IV endopeptidase peptidase" evidence="11">
    <location>
        <begin position="142"/>
        <end position="249"/>
    </location>
</feature>
<dbReference type="EC" id="2.1.1.-" evidence="9"/>
<feature type="domain" description="Prepilin peptidase A24 N-terminal" evidence="12">
    <location>
        <begin position="23"/>
        <end position="125"/>
    </location>
</feature>
<evidence type="ECO:0000256" key="9">
    <source>
        <dbReference type="RuleBase" id="RU003794"/>
    </source>
</evidence>
<dbReference type="GO" id="GO:0008168">
    <property type="term" value="F:methyltransferase activity"/>
    <property type="evidence" value="ECO:0007669"/>
    <property type="project" value="UniProtKB-KW"/>
</dbReference>
<dbReference type="Pfam" id="PF01478">
    <property type="entry name" value="Peptidase_A24"/>
    <property type="match status" value="1"/>
</dbReference>
<dbReference type="GO" id="GO:0032259">
    <property type="term" value="P:methylation"/>
    <property type="evidence" value="ECO:0007669"/>
    <property type="project" value="UniProtKB-KW"/>
</dbReference>
<keyword evidence="9" id="KW-0808">Transferase</keyword>
<dbReference type="Gene3D" id="1.20.120.1220">
    <property type="match status" value="1"/>
</dbReference>
<evidence type="ECO:0000256" key="3">
    <source>
        <dbReference type="ARBA" id="ARBA00022475"/>
    </source>
</evidence>
<evidence type="ECO:0000256" key="2">
    <source>
        <dbReference type="ARBA" id="ARBA00005801"/>
    </source>
</evidence>
<evidence type="ECO:0000256" key="7">
    <source>
        <dbReference type="ARBA" id="ARBA00023136"/>
    </source>
</evidence>
<keyword evidence="3" id="KW-1003">Cell membrane</keyword>
<dbReference type="PRINTS" id="PR00864">
    <property type="entry name" value="PREPILNPTASE"/>
</dbReference>
<name>A0A2U8FU46_9BURK</name>
<feature type="transmembrane region" description="Helical" evidence="10">
    <location>
        <begin position="12"/>
        <end position="36"/>
    </location>
</feature>
<evidence type="ECO:0000313" key="14">
    <source>
        <dbReference type="Proteomes" id="UP000244892"/>
    </source>
</evidence>
<dbReference type="PANTHER" id="PTHR30487:SF0">
    <property type="entry name" value="PREPILIN LEADER PEPTIDASE_N-METHYLTRANSFERASE-RELATED"/>
    <property type="match status" value="1"/>
</dbReference>
<evidence type="ECO:0000256" key="5">
    <source>
        <dbReference type="ARBA" id="ARBA00022692"/>
    </source>
</evidence>
<dbReference type="GO" id="GO:0006465">
    <property type="term" value="P:signal peptide processing"/>
    <property type="evidence" value="ECO:0007669"/>
    <property type="project" value="TreeGrafter"/>
</dbReference>
<comment type="function">
    <text evidence="9">Plays an essential role in type IV pili and type II pseudopili formation by proteolytically removing the leader sequence from substrate proteins and subsequently monomethylating the alpha-amino group of the newly exposed N-terminal phenylalanine.</text>
</comment>
<dbReference type="OrthoDB" id="9789291at2"/>
<dbReference type="EMBL" id="CP029210">
    <property type="protein sequence ID" value="AWI54377.1"/>
    <property type="molecule type" value="Genomic_DNA"/>
</dbReference>
<dbReference type="InterPro" id="IPR050882">
    <property type="entry name" value="Prepilin_peptidase/N-MTase"/>
</dbReference>
<evidence type="ECO:0000256" key="10">
    <source>
        <dbReference type="SAM" id="Phobius"/>
    </source>
</evidence>
<dbReference type="InterPro" id="IPR010627">
    <property type="entry name" value="Prepilin_pept_A24_N"/>
</dbReference>
<gene>
    <name evidence="13" type="ORF">DEH84_13795</name>
</gene>
<comment type="similarity">
    <text evidence="2 8">Belongs to the peptidase A24 family.</text>
</comment>
<proteinExistence type="inferred from homology"/>
<feature type="transmembrane region" description="Helical" evidence="10">
    <location>
        <begin position="163"/>
        <end position="179"/>
    </location>
</feature>
<keyword evidence="9" id="KW-0378">Hydrolase</keyword>
<evidence type="ECO:0000256" key="4">
    <source>
        <dbReference type="ARBA" id="ARBA00022519"/>
    </source>
</evidence>
<evidence type="ECO:0000256" key="8">
    <source>
        <dbReference type="RuleBase" id="RU003793"/>
    </source>
</evidence>
<keyword evidence="9" id="KW-0489">Methyltransferase</keyword>
<keyword evidence="5 9" id="KW-0812">Transmembrane</keyword>
<keyword evidence="14" id="KW-1185">Reference proteome</keyword>
<keyword evidence="6 10" id="KW-1133">Transmembrane helix</keyword>
<reference evidence="13 14" key="1">
    <citation type="submission" date="2018-05" db="EMBL/GenBank/DDBJ databases">
        <title>complete genome sequence of Aquabacterium olei NBRC 110486.</title>
        <authorList>
            <person name="Tang B."/>
            <person name="Chang J."/>
            <person name="Zhang L."/>
            <person name="Yang H."/>
        </authorList>
    </citation>
    <scope>NUCLEOTIDE SEQUENCE [LARGE SCALE GENOMIC DNA]</scope>
    <source>
        <strain evidence="13 14">NBRC 110486</strain>
    </source>
</reference>
<evidence type="ECO:0000259" key="12">
    <source>
        <dbReference type="Pfam" id="PF06750"/>
    </source>
</evidence>
<sequence>MLSDLAFLNPFLAQLLTPWGLALVGLCVGSFLNVVVHRLPKMMEAQWRSDAHAMLETTEPATEGPALSLSKPASRCPSCGHQIRWYENIPVLSWLALRGKCSACGTRISVRYPLVELATGALFYAAGELVAYQPTALLWCGFMAMLLAAALIDWDTTLLPDSLTQPLTWAGLIVAALGWNLPLADALWGAVAGYLSLWSVYWLFKLATGKEGMGQGDFKLLAALGAWLGAPMILPIILGSSVLGAVVGIGMKVSGKLREGVYVPYGPFLAGAGLVVALAGHDTVLGWLGWA</sequence>
<dbReference type="InterPro" id="IPR000045">
    <property type="entry name" value="Prepilin_IV_endopep_pep"/>
</dbReference>
<dbReference type="EC" id="3.4.23.43" evidence="9"/>
<keyword evidence="7 10" id="KW-0472">Membrane</keyword>
<dbReference type="RefSeq" id="WP_109037373.1">
    <property type="nucleotide sequence ID" value="NZ_CP029210.1"/>
</dbReference>
<comment type="catalytic activity">
    <reaction evidence="9">
        <text>Typically cleaves a -Gly-|-Phe- bond to release an N-terminal, basic peptide of 5-8 residues from type IV prepilin, and then N-methylates the new N-terminal amino group, the methyl donor being S-adenosyl-L-methionine.</text>
        <dbReference type="EC" id="3.4.23.43"/>
    </reaction>
</comment>